<keyword evidence="3" id="KW-0456">Lyase</keyword>
<dbReference type="GO" id="GO:0005737">
    <property type="term" value="C:cytoplasm"/>
    <property type="evidence" value="ECO:0007669"/>
    <property type="project" value="TreeGrafter"/>
</dbReference>
<reference evidence="7 8" key="1">
    <citation type="submission" date="2019-06" db="EMBL/GenBank/DDBJ databases">
        <title>Genome Sequence of the Brown Rot Fungal Pathogen Monilinia laxa.</title>
        <authorList>
            <person name="De Miccolis Angelini R.M."/>
            <person name="Landi L."/>
            <person name="Abate D."/>
            <person name="Pollastro S."/>
            <person name="Romanazzi G."/>
            <person name="Faretra F."/>
        </authorList>
    </citation>
    <scope>NUCLEOTIDE SEQUENCE [LARGE SCALE GENOMIC DNA]</scope>
    <source>
        <strain evidence="7 8">Mlax316</strain>
    </source>
</reference>
<dbReference type="GO" id="GO:0019172">
    <property type="term" value="F:glyoxalase III activity"/>
    <property type="evidence" value="ECO:0007669"/>
    <property type="project" value="UniProtKB-EC"/>
</dbReference>
<dbReference type="InterPro" id="IPR050325">
    <property type="entry name" value="Prot/Nucl_acid_deglycase"/>
</dbReference>
<sequence>MSPQTQQPKVLFVLTSHDQMGSSGKPTGWYLPEFAHPYDILAPHTQITIASVRGGASPLDPASVEASKDDVSVNFFKTKESLWENTAPISEFVGKAEEFDAIFYVGGHGPMFDLIQNDTSHNIISEFHSLDRIVAAVCHGPAALAYAKLPSGKYFLEDTPVTGFSNAEEKSYGVADVMPFELETVLNKTSNGKYEKAAEDYAAHVVVARGGKVITGQNPASANGVGEAILKQLRKEGKSA</sequence>
<dbReference type="EC" id="4.2.1.130" evidence="1"/>
<dbReference type="OrthoDB" id="543156at2759"/>
<dbReference type="SUPFAM" id="SSF52317">
    <property type="entry name" value="Class I glutamine amidotransferase-like"/>
    <property type="match status" value="1"/>
</dbReference>
<evidence type="ECO:0000256" key="2">
    <source>
        <dbReference type="ARBA" id="ARBA00023016"/>
    </source>
</evidence>
<dbReference type="InterPro" id="IPR029062">
    <property type="entry name" value="Class_I_gatase-like"/>
</dbReference>
<evidence type="ECO:0000259" key="6">
    <source>
        <dbReference type="Pfam" id="PF01965"/>
    </source>
</evidence>
<evidence type="ECO:0000256" key="3">
    <source>
        <dbReference type="ARBA" id="ARBA00023239"/>
    </source>
</evidence>
<evidence type="ECO:0000256" key="5">
    <source>
        <dbReference type="ARBA" id="ARBA00048082"/>
    </source>
</evidence>
<dbReference type="CDD" id="cd03141">
    <property type="entry name" value="GATase1_Hsp31_like"/>
    <property type="match status" value="1"/>
</dbReference>
<organism evidence="7 8">
    <name type="scientific">Monilinia laxa</name>
    <name type="common">Brown rot fungus</name>
    <name type="synonym">Sclerotinia laxa</name>
    <dbReference type="NCBI Taxonomy" id="61186"/>
    <lineage>
        <taxon>Eukaryota</taxon>
        <taxon>Fungi</taxon>
        <taxon>Dikarya</taxon>
        <taxon>Ascomycota</taxon>
        <taxon>Pezizomycotina</taxon>
        <taxon>Leotiomycetes</taxon>
        <taxon>Helotiales</taxon>
        <taxon>Sclerotiniaceae</taxon>
        <taxon>Monilinia</taxon>
    </lineage>
</organism>
<name>A0A5N6KKH6_MONLA</name>
<dbReference type="AlphaFoldDB" id="A0A5N6KKH6"/>
<evidence type="ECO:0000313" key="8">
    <source>
        <dbReference type="Proteomes" id="UP000326757"/>
    </source>
</evidence>
<protein>
    <recommendedName>
        <fullName evidence="1">D-lactate dehydratase</fullName>
        <ecNumber evidence="1">4.2.1.130</ecNumber>
    </recommendedName>
</protein>
<dbReference type="Proteomes" id="UP000326757">
    <property type="component" value="Unassembled WGS sequence"/>
</dbReference>
<gene>
    <name evidence="7" type="ORF">EYC80_003613</name>
</gene>
<dbReference type="Gene3D" id="3.40.50.880">
    <property type="match status" value="1"/>
</dbReference>
<dbReference type="Pfam" id="PF01965">
    <property type="entry name" value="DJ-1_PfpI"/>
    <property type="match status" value="1"/>
</dbReference>
<feature type="domain" description="DJ-1/PfpI" evidence="6">
    <location>
        <begin position="95"/>
        <end position="229"/>
    </location>
</feature>
<proteinExistence type="inferred from homology"/>
<keyword evidence="8" id="KW-1185">Reference proteome</keyword>
<evidence type="ECO:0000313" key="7">
    <source>
        <dbReference type="EMBL" id="KAB8304195.1"/>
    </source>
</evidence>
<dbReference type="PANTHER" id="PTHR48094">
    <property type="entry name" value="PROTEIN/NUCLEIC ACID DEGLYCASE DJ-1-RELATED"/>
    <property type="match status" value="1"/>
</dbReference>
<evidence type="ECO:0000256" key="4">
    <source>
        <dbReference type="ARBA" id="ARBA00038493"/>
    </source>
</evidence>
<dbReference type="EMBL" id="VIGI01000001">
    <property type="protein sequence ID" value="KAB8304195.1"/>
    <property type="molecule type" value="Genomic_DNA"/>
</dbReference>
<accession>A0A5N6KKH6</accession>
<dbReference type="PANTHER" id="PTHR48094:SF11">
    <property type="entry name" value="GLUTATHIONE-INDEPENDENT GLYOXALASE HSP31-RELATED"/>
    <property type="match status" value="1"/>
</dbReference>
<comment type="catalytic activity">
    <reaction evidence="5">
        <text>methylglyoxal + H2O = (R)-lactate + H(+)</text>
        <dbReference type="Rhea" id="RHEA:27754"/>
        <dbReference type="ChEBI" id="CHEBI:15377"/>
        <dbReference type="ChEBI" id="CHEBI:15378"/>
        <dbReference type="ChEBI" id="CHEBI:16004"/>
        <dbReference type="ChEBI" id="CHEBI:17158"/>
        <dbReference type="EC" id="4.2.1.130"/>
    </reaction>
</comment>
<dbReference type="InterPro" id="IPR002818">
    <property type="entry name" value="DJ-1/PfpI"/>
</dbReference>
<comment type="caution">
    <text evidence="7">The sequence shown here is derived from an EMBL/GenBank/DDBJ whole genome shotgun (WGS) entry which is preliminary data.</text>
</comment>
<comment type="similarity">
    <text evidence="4">Belongs to the peptidase C56 family. HSP31-like subfamily.</text>
</comment>
<keyword evidence="2" id="KW-0346">Stress response</keyword>
<dbReference type="GO" id="GO:0019243">
    <property type="term" value="P:methylglyoxal catabolic process to D-lactate via S-lactoyl-glutathione"/>
    <property type="evidence" value="ECO:0007669"/>
    <property type="project" value="TreeGrafter"/>
</dbReference>
<evidence type="ECO:0000256" key="1">
    <source>
        <dbReference type="ARBA" id="ARBA00013134"/>
    </source>
</evidence>